<comment type="function">
    <text evidence="11">A protein kinase that phosphorylates Ser and Thr residues. Probably acts to suppress the effects of stress linked to accumulation of reactive oxygen species. Probably involved in the extracytoplasmic stress response.</text>
</comment>
<dbReference type="Proteomes" id="UP000288395">
    <property type="component" value="Unassembled WGS sequence"/>
</dbReference>
<evidence type="ECO:0000256" key="10">
    <source>
        <dbReference type="ARBA" id="ARBA00023016"/>
    </source>
</evidence>
<keyword evidence="9 11" id="KW-0460">Magnesium</keyword>
<evidence type="ECO:0000256" key="5">
    <source>
        <dbReference type="ARBA" id="ARBA00022723"/>
    </source>
</evidence>
<dbReference type="GO" id="GO:0004674">
    <property type="term" value="F:protein serine/threonine kinase activity"/>
    <property type="evidence" value="ECO:0007669"/>
    <property type="project" value="UniProtKB-UniRule"/>
</dbReference>
<dbReference type="EC" id="2.7.11.1" evidence="11"/>
<dbReference type="Gene3D" id="1.10.510.10">
    <property type="entry name" value="Transferase(Phosphotransferase) domain 1"/>
    <property type="match status" value="1"/>
</dbReference>
<reference evidence="14" key="1">
    <citation type="journal article" date="2018" name="Front. Microbiol.">
        <title>Genome-Based Analysis Reveals the Taxonomy and Diversity of the Family Idiomarinaceae.</title>
        <authorList>
            <person name="Liu Y."/>
            <person name="Lai Q."/>
            <person name="Shao Z."/>
        </authorList>
    </citation>
    <scope>NUCLEOTIDE SEQUENCE [LARGE SCALE GENOMIC DNA]</scope>
    <source>
        <strain evidence="14">GBPy7</strain>
    </source>
</reference>
<dbReference type="OrthoDB" id="5392197at2"/>
<evidence type="ECO:0000256" key="6">
    <source>
        <dbReference type="ARBA" id="ARBA00022741"/>
    </source>
</evidence>
<keyword evidence="4 11" id="KW-0808">Transferase</keyword>
<dbReference type="InterPro" id="IPR032882">
    <property type="entry name" value="SrkA/RdoA"/>
</dbReference>
<dbReference type="InterPro" id="IPR002575">
    <property type="entry name" value="Aminoglycoside_PTrfase"/>
</dbReference>
<keyword evidence="10 11" id="KW-0346">Stress response</keyword>
<keyword evidence="3 11" id="KW-0597">Phosphoprotein</keyword>
<dbReference type="EMBL" id="PIPJ01000001">
    <property type="protein sequence ID" value="RUO23082.1"/>
    <property type="molecule type" value="Genomic_DNA"/>
</dbReference>
<dbReference type="GO" id="GO:0000287">
    <property type="term" value="F:magnesium ion binding"/>
    <property type="evidence" value="ECO:0007669"/>
    <property type="project" value="UniProtKB-UniRule"/>
</dbReference>
<evidence type="ECO:0000313" key="14">
    <source>
        <dbReference type="Proteomes" id="UP000288395"/>
    </source>
</evidence>
<gene>
    <name evidence="11" type="primary">srkA</name>
    <name evidence="13" type="ORF">CWE08_00045</name>
</gene>
<evidence type="ECO:0000256" key="1">
    <source>
        <dbReference type="ARBA" id="ARBA00022490"/>
    </source>
</evidence>
<accession>A0A432W1I9</accession>
<protein>
    <recommendedName>
        <fullName evidence="11">Stress response kinase A</fullName>
        <ecNumber evidence="11">2.7.11.1</ecNumber>
    </recommendedName>
    <alternativeName>
        <fullName evidence="11">Serine/threonine-protein kinase SrkA</fullName>
    </alternativeName>
</protein>
<dbReference type="GO" id="GO:0106310">
    <property type="term" value="F:protein serine kinase activity"/>
    <property type="evidence" value="ECO:0007669"/>
    <property type="project" value="RHEA"/>
</dbReference>
<dbReference type="PANTHER" id="PTHR39573:SF1">
    <property type="entry name" value="STRESS RESPONSE KINASE A"/>
    <property type="match status" value="1"/>
</dbReference>
<feature type="binding site" evidence="11">
    <location>
        <position position="203"/>
    </location>
    <ligand>
        <name>Mg(2+)</name>
        <dbReference type="ChEBI" id="CHEBI:18420"/>
    </ligand>
</feature>
<proteinExistence type="inferred from homology"/>
<dbReference type="SUPFAM" id="SSF56112">
    <property type="entry name" value="Protein kinase-like (PK-like)"/>
    <property type="match status" value="1"/>
</dbReference>
<evidence type="ECO:0000256" key="7">
    <source>
        <dbReference type="ARBA" id="ARBA00022777"/>
    </source>
</evidence>
<feature type="site" description="ATP" evidence="11">
    <location>
        <position position="34"/>
    </location>
</feature>
<evidence type="ECO:0000256" key="3">
    <source>
        <dbReference type="ARBA" id="ARBA00022553"/>
    </source>
</evidence>
<organism evidence="13 14">
    <name type="scientific">Aliidiomarina iranensis</name>
    <dbReference type="NCBI Taxonomy" id="1434071"/>
    <lineage>
        <taxon>Bacteria</taxon>
        <taxon>Pseudomonadati</taxon>
        <taxon>Pseudomonadota</taxon>
        <taxon>Gammaproteobacteria</taxon>
        <taxon>Alteromonadales</taxon>
        <taxon>Idiomarinaceae</taxon>
        <taxon>Aliidiomarina</taxon>
    </lineage>
</organism>
<name>A0A432W1I9_9GAMM</name>
<feature type="active site" description="Proton acceptor" evidence="11">
    <location>
        <position position="198"/>
    </location>
</feature>
<keyword evidence="8 11" id="KW-0067">ATP-binding</keyword>
<comment type="cofactor">
    <cofactor evidence="11">
        <name>Mg(2+)</name>
        <dbReference type="ChEBI" id="CHEBI:18420"/>
    </cofactor>
</comment>
<sequence>MAAFSFQDLTPDFILDAIEATGLYPTSGLLALNSYENRVYQFVAEDGKRYVVKFYRPNRWSDEQIQEEHDFTFALYDAEIPVVCPLKMPTSLLHYKGYRFALFPSIGGRALEPEQLDQLENLGRHLGRLHMIGKAQPFKHRPPLVDLKMLATHQERLLTCPLLPDSLRESFAAILKPVVQRLQNIAWHEHEQIRLHGDCHIGNLLWRPDGLTLVDFDDCRQGPAIQDLWMMLSGERMEQQIQLETLIEGYEEFAEFNPAQLRLIEPLRAFRIIQYMAWLAERWSDPAFKRSFSWFAEPRYWEQQILALKEQLAAFDDDPLSLQPSFN</sequence>
<comment type="catalytic activity">
    <reaction evidence="11">
        <text>L-seryl-[protein] + ATP = O-phospho-L-seryl-[protein] + ADP + H(+)</text>
        <dbReference type="Rhea" id="RHEA:17989"/>
        <dbReference type="Rhea" id="RHEA-COMP:9863"/>
        <dbReference type="Rhea" id="RHEA-COMP:11604"/>
        <dbReference type="ChEBI" id="CHEBI:15378"/>
        <dbReference type="ChEBI" id="CHEBI:29999"/>
        <dbReference type="ChEBI" id="CHEBI:30616"/>
        <dbReference type="ChEBI" id="CHEBI:83421"/>
        <dbReference type="ChEBI" id="CHEBI:456216"/>
        <dbReference type="EC" id="2.7.11.1"/>
    </reaction>
</comment>
<dbReference type="AlphaFoldDB" id="A0A432W1I9"/>
<feature type="active site" evidence="11">
    <location>
        <position position="215"/>
    </location>
</feature>
<dbReference type="NCBIfam" id="NF008738">
    <property type="entry name" value="PRK11768.1"/>
    <property type="match status" value="1"/>
</dbReference>
<keyword evidence="1 11" id="KW-0963">Cytoplasm</keyword>
<evidence type="ECO:0000256" key="11">
    <source>
        <dbReference type="HAMAP-Rule" id="MF_01497"/>
    </source>
</evidence>
<feature type="binding site" evidence="11">
    <location>
        <position position="215"/>
    </location>
    <ligand>
        <name>Mg(2+)</name>
        <dbReference type="ChEBI" id="CHEBI:18420"/>
    </ligand>
</feature>
<comment type="similarity">
    <text evidence="11">Belongs to the SrkA/RdoA protein kinase family.</text>
</comment>
<dbReference type="GO" id="GO:0005737">
    <property type="term" value="C:cytoplasm"/>
    <property type="evidence" value="ECO:0007669"/>
    <property type="project" value="UniProtKB-SubCell"/>
</dbReference>
<dbReference type="GO" id="GO:0005524">
    <property type="term" value="F:ATP binding"/>
    <property type="evidence" value="ECO:0007669"/>
    <property type="project" value="UniProtKB-UniRule"/>
</dbReference>
<keyword evidence="7 11" id="KW-0418">Kinase</keyword>
<evidence type="ECO:0000256" key="4">
    <source>
        <dbReference type="ARBA" id="ARBA00022679"/>
    </source>
</evidence>
<dbReference type="Pfam" id="PF01636">
    <property type="entry name" value="APH"/>
    <property type="match status" value="1"/>
</dbReference>
<dbReference type="InterPro" id="IPR011009">
    <property type="entry name" value="Kinase-like_dom_sf"/>
</dbReference>
<dbReference type="Gene3D" id="3.30.200.70">
    <property type="match status" value="1"/>
</dbReference>
<comment type="catalytic activity">
    <reaction evidence="11">
        <text>L-threonyl-[protein] + ATP = O-phospho-L-threonyl-[protein] + ADP + H(+)</text>
        <dbReference type="Rhea" id="RHEA:46608"/>
        <dbReference type="Rhea" id="RHEA-COMP:11060"/>
        <dbReference type="Rhea" id="RHEA-COMP:11605"/>
        <dbReference type="ChEBI" id="CHEBI:15378"/>
        <dbReference type="ChEBI" id="CHEBI:30013"/>
        <dbReference type="ChEBI" id="CHEBI:30616"/>
        <dbReference type="ChEBI" id="CHEBI:61977"/>
        <dbReference type="ChEBI" id="CHEBI:456216"/>
        <dbReference type="EC" id="2.7.11.1"/>
    </reaction>
</comment>
<evidence type="ECO:0000259" key="12">
    <source>
        <dbReference type="Pfam" id="PF01636"/>
    </source>
</evidence>
<comment type="subunit">
    <text evidence="11">Monomer.</text>
</comment>
<evidence type="ECO:0000256" key="2">
    <source>
        <dbReference type="ARBA" id="ARBA00022527"/>
    </source>
</evidence>
<dbReference type="HAMAP" id="MF_01497">
    <property type="entry name" value="SrkA_kinase"/>
    <property type="match status" value="1"/>
</dbReference>
<keyword evidence="14" id="KW-1185">Reference proteome</keyword>
<dbReference type="PANTHER" id="PTHR39573">
    <property type="entry name" value="STRESS RESPONSE KINASE A"/>
    <property type="match status" value="1"/>
</dbReference>
<keyword evidence="2 11" id="KW-0723">Serine/threonine-protein kinase</keyword>
<keyword evidence="6 11" id="KW-0547">Nucleotide-binding</keyword>
<dbReference type="RefSeq" id="WP_126764625.1">
    <property type="nucleotide sequence ID" value="NZ_PIPJ01000001.1"/>
</dbReference>
<evidence type="ECO:0000256" key="8">
    <source>
        <dbReference type="ARBA" id="ARBA00022840"/>
    </source>
</evidence>
<evidence type="ECO:0000313" key="13">
    <source>
        <dbReference type="EMBL" id="RUO23082.1"/>
    </source>
</evidence>
<comment type="subcellular location">
    <subcellularLocation>
        <location evidence="11">Cytoplasm</location>
    </subcellularLocation>
</comment>
<comment type="caution">
    <text evidence="13">The sequence shown here is derived from an EMBL/GenBank/DDBJ whole genome shotgun (WGS) entry which is preliminary data.</text>
</comment>
<dbReference type="Gene3D" id="1.20.1270.170">
    <property type="match status" value="1"/>
</dbReference>
<feature type="domain" description="Aminoglycoside phosphotransferase" evidence="12">
    <location>
        <begin position="34"/>
        <end position="263"/>
    </location>
</feature>
<evidence type="ECO:0000256" key="9">
    <source>
        <dbReference type="ARBA" id="ARBA00022842"/>
    </source>
</evidence>
<keyword evidence="5 11" id="KW-0479">Metal-binding</keyword>